<dbReference type="InterPro" id="IPR043129">
    <property type="entry name" value="ATPase_NBD"/>
</dbReference>
<dbReference type="GO" id="GO:0019321">
    <property type="term" value="P:pentose metabolic process"/>
    <property type="evidence" value="ECO:0007669"/>
    <property type="project" value="TreeGrafter"/>
</dbReference>
<comment type="caution">
    <text evidence="7">The sequence shown here is derived from an EMBL/GenBank/DDBJ whole genome shotgun (WGS) entry which is preliminary data.</text>
</comment>
<dbReference type="Gene3D" id="3.30.420.40">
    <property type="match status" value="1"/>
</dbReference>
<accession>A0AAN9G9R4</accession>
<evidence type="ECO:0000256" key="3">
    <source>
        <dbReference type="ARBA" id="ARBA00022777"/>
    </source>
</evidence>
<dbReference type="SUPFAM" id="SSF53067">
    <property type="entry name" value="Actin-like ATPase domain"/>
    <property type="match status" value="2"/>
</dbReference>
<dbReference type="GO" id="GO:0005737">
    <property type="term" value="C:cytoplasm"/>
    <property type="evidence" value="ECO:0007669"/>
    <property type="project" value="TreeGrafter"/>
</dbReference>
<evidence type="ECO:0000256" key="4">
    <source>
        <dbReference type="ARBA" id="ARBA00074355"/>
    </source>
</evidence>
<dbReference type="PANTHER" id="PTHR43435:SF4">
    <property type="entry name" value="FGGY CARBOHYDRATE KINASE DOMAIN-CONTAINING PROTEIN"/>
    <property type="match status" value="1"/>
</dbReference>
<reference evidence="7 8" key="1">
    <citation type="submission" date="2024-02" db="EMBL/GenBank/DDBJ databases">
        <title>Chromosome-scale genome assembly of the rough periwinkle Littorina saxatilis.</title>
        <authorList>
            <person name="De Jode A."/>
            <person name="Faria R."/>
            <person name="Formenti G."/>
            <person name="Sims Y."/>
            <person name="Smith T.P."/>
            <person name="Tracey A."/>
            <person name="Wood J.M.D."/>
            <person name="Zagrodzka Z.B."/>
            <person name="Johannesson K."/>
            <person name="Butlin R.K."/>
            <person name="Leder E.H."/>
        </authorList>
    </citation>
    <scope>NUCLEOTIDE SEQUENCE [LARGE SCALE GENOMIC DNA]</scope>
    <source>
        <strain evidence="7">Snail1</strain>
        <tissue evidence="7">Muscle</tissue>
    </source>
</reference>
<sequence length="548" mass="59235">MPQYYIGVDVGTGSARAALVSTDGSTVQTTVEPIQILNPQPSFYEQSSDDIWRAVVVVVNAVVKKSGVAPSEVKGLGFDATCSLVALDADYQPVSCTPTGEKCHNIVMWMDHRAEKEAARINTTQHSVLRYVGGTMSLEMQPPKLLWLKEQLPEQWKKMSHLFDLPDFLTWRATGSFTRSLCSLVCKWGYEAKGADEHGWNDDFLQRIGLEELIENKYSRIGSKALTPGEACGSGLSSQAAKELGLLPNTAVGTSLIDAHAGAVACLACVPADLPCPLPPVTSRLALICGTSTCHMVVSKDPVSVPGVWGPYYSAIVPGLWCNEGGQSATGKLIDFIVESHAAYASAKENAKQKKVHLYQYLNTVLEDKAAGQSIPVCQLTSDLHVYPDFHGNRSPLADPSMKGMVSGLTLSSTEENLALLYLATVQALTYGTRHILDEMNRNGHKIEILYLCGGLRKNSLFVQTHADALGVPVILPDAQETVLLGAAILGARASGNFSDIQSAMLAMGGGGKVVLPQTSHRQYHEKKHAVYMKMLSDQRAYASIMRD</sequence>
<dbReference type="PIRSF" id="PIRSF000538">
    <property type="entry name" value="GlpK"/>
    <property type="match status" value="1"/>
</dbReference>
<evidence type="ECO:0000313" key="8">
    <source>
        <dbReference type="Proteomes" id="UP001374579"/>
    </source>
</evidence>
<proteinExistence type="inferred from homology"/>
<evidence type="ECO:0000313" key="7">
    <source>
        <dbReference type="EMBL" id="KAK7100878.1"/>
    </source>
</evidence>
<comment type="similarity">
    <text evidence="1">Belongs to the FGGY kinase family.</text>
</comment>
<keyword evidence="3" id="KW-0418">Kinase</keyword>
<evidence type="ECO:0000256" key="2">
    <source>
        <dbReference type="ARBA" id="ARBA00022679"/>
    </source>
</evidence>
<dbReference type="CDD" id="cd07782">
    <property type="entry name" value="ASKHA_NBD_FGGY_D-RBK"/>
    <property type="match status" value="1"/>
</dbReference>
<evidence type="ECO:0000259" key="5">
    <source>
        <dbReference type="Pfam" id="PF00370"/>
    </source>
</evidence>
<dbReference type="Proteomes" id="UP001374579">
    <property type="component" value="Unassembled WGS sequence"/>
</dbReference>
<dbReference type="Pfam" id="PF00370">
    <property type="entry name" value="FGGY_N"/>
    <property type="match status" value="1"/>
</dbReference>
<keyword evidence="2" id="KW-0808">Transferase</keyword>
<feature type="domain" description="Carbohydrate kinase FGGY N-terminal" evidence="5">
    <location>
        <begin position="4"/>
        <end position="264"/>
    </location>
</feature>
<dbReference type="AlphaFoldDB" id="A0AAN9G9R4"/>
<dbReference type="Gene3D" id="1.20.58.2240">
    <property type="match status" value="1"/>
</dbReference>
<dbReference type="FunFam" id="3.30.420.40:FF:000101">
    <property type="entry name" value="FGGY carbohydrate kinase domain-containing protein"/>
    <property type="match status" value="1"/>
</dbReference>
<dbReference type="InterPro" id="IPR000577">
    <property type="entry name" value="Carb_kinase_FGGY"/>
</dbReference>
<dbReference type="EMBL" id="JBAMIC010000011">
    <property type="protein sequence ID" value="KAK7100878.1"/>
    <property type="molecule type" value="Genomic_DNA"/>
</dbReference>
<dbReference type="InterPro" id="IPR018484">
    <property type="entry name" value="FGGY_N"/>
</dbReference>
<name>A0AAN9G9R4_9CAEN</name>
<dbReference type="InterPro" id="IPR018485">
    <property type="entry name" value="FGGY_C"/>
</dbReference>
<organism evidence="7 8">
    <name type="scientific">Littorina saxatilis</name>
    <dbReference type="NCBI Taxonomy" id="31220"/>
    <lineage>
        <taxon>Eukaryota</taxon>
        <taxon>Metazoa</taxon>
        <taxon>Spiralia</taxon>
        <taxon>Lophotrochozoa</taxon>
        <taxon>Mollusca</taxon>
        <taxon>Gastropoda</taxon>
        <taxon>Caenogastropoda</taxon>
        <taxon>Littorinimorpha</taxon>
        <taxon>Littorinoidea</taxon>
        <taxon>Littorinidae</taxon>
        <taxon>Littorina</taxon>
    </lineage>
</organism>
<dbReference type="InterPro" id="IPR006003">
    <property type="entry name" value="FGGY_RbtK-like"/>
</dbReference>
<evidence type="ECO:0000259" key="6">
    <source>
        <dbReference type="Pfam" id="PF02782"/>
    </source>
</evidence>
<dbReference type="NCBIfam" id="TIGR01315">
    <property type="entry name" value="5C_CHO_kinase"/>
    <property type="match status" value="1"/>
</dbReference>
<keyword evidence="8" id="KW-1185">Reference proteome</keyword>
<dbReference type="Pfam" id="PF02782">
    <property type="entry name" value="FGGY_C"/>
    <property type="match status" value="1"/>
</dbReference>
<gene>
    <name evidence="7" type="ORF">V1264_023745</name>
</gene>
<dbReference type="GO" id="GO:0019150">
    <property type="term" value="F:D-ribulokinase activity"/>
    <property type="evidence" value="ECO:0007669"/>
    <property type="project" value="TreeGrafter"/>
</dbReference>
<protein>
    <recommendedName>
        <fullName evidence="4">FGGY carbohydrate kinase domain-containing protein</fullName>
    </recommendedName>
</protein>
<dbReference type="PANTHER" id="PTHR43435">
    <property type="entry name" value="RIBULOKINASE"/>
    <property type="match status" value="1"/>
</dbReference>
<feature type="domain" description="Carbohydrate kinase FGGY C-terminal" evidence="6">
    <location>
        <begin position="285"/>
        <end position="494"/>
    </location>
</feature>
<evidence type="ECO:0000256" key="1">
    <source>
        <dbReference type="ARBA" id="ARBA00009156"/>
    </source>
</evidence>